<protein>
    <recommendedName>
        <fullName evidence="3">DUF432 domain-containing protein</fullName>
    </recommendedName>
</protein>
<evidence type="ECO:0000313" key="2">
    <source>
        <dbReference type="Proteomes" id="UP000295793"/>
    </source>
</evidence>
<accession>A0A4R3I8Q8</accession>
<dbReference type="Proteomes" id="UP000295793">
    <property type="component" value="Unassembled WGS sequence"/>
</dbReference>
<reference evidence="1 2" key="1">
    <citation type="submission" date="2019-03" db="EMBL/GenBank/DDBJ databases">
        <title>Genomic Encyclopedia of Archaeal and Bacterial Type Strains, Phase II (KMG-II): from individual species to whole genera.</title>
        <authorList>
            <person name="Goeker M."/>
        </authorList>
    </citation>
    <scope>NUCLEOTIDE SEQUENCE [LARGE SCALE GENOMIC DNA]</scope>
    <source>
        <strain evidence="1 2">DSM 15388</strain>
    </source>
</reference>
<organism evidence="1 2">
    <name type="scientific">Reinekea marinisedimentorum</name>
    <dbReference type="NCBI Taxonomy" id="230495"/>
    <lineage>
        <taxon>Bacteria</taxon>
        <taxon>Pseudomonadati</taxon>
        <taxon>Pseudomonadota</taxon>
        <taxon>Gammaproteobacteria</taxon>
        <taxon>Oceanospirillales</taxon>
        <taxon>Saccharospirillaceae</taxon>
        <taxon>Reinekea</taxon>
    </lineage>
</organism>
<keyword evidence="2" id="KW-1185">Reference proteome</keyword>
<dbReference type="EMBL" id="SLZR01000003">
    <property type="protein sequence ID" value="TCS42524.1"/>
    <property type="molecule type" value="Genomic_DNA"/>
</dbReference>
<gene>
    <name evidence="1" type="ORF">BCF53_103185</name>
</gene>
<evidence type="ECO:0000313" key="1">
    <source>
        <dbReference type="EMBL" id="TCS42524.1"/>
    </source>
</evidence>
<name>A0A4R3I8Q8_9GAMM</name>
<dbReference type="AlphaFoldDB" id="A0A4R3I8Q8"/>
<proteinExistence type="predicted"/>
<sequence>MHWWGEVSVSLEQKLSWQIGARAIVISRLEGEWVTWNLEAEQENRSPVVMGDWHDPELLDIRKQSRNLQHGTTEHLSVLPALADRSFVTRPATPLKILPGERARLYVSTPLWFQARTLKNDSLILDVPFWRPSDSWFGSSTISGEICYAKYTDARLQLNALERAPYRAITPICVSNQHSEVLVIDRFNVPVPLLGLFSDESHHLWTEVVNIIRGEDDDAELEISKEAPIEAGKSIRVSEPRVLSEKRTFIRRISSLFL</sequence>
<evidence type="ECO:0008006" key="3">
    <source>
        <dbReference type="Google" id="ProtNLM"/>
    </source>
</evidence>
<comment type="caution">
    <text evidence="1">The sequence shown here is derived from an EMBL/GenBank/DDBJ whole genome shotgun (WGS) entry which is preliminary data.</text>
</comment>